<organism evidence="1 2">
    <name type="scientific">Leptospira weilii str. 2006001853</name>
    <dbReference type="NCBI Taxonomy" id="1001589"/>
    <lineage>
        <taxon>Bacteria</taxon>
        <taxon>Pseudomonadati</taxon>
        <taxon>Spirochaetota</taxon>
        <taxon>Spirochaetia</taxon>
        <taxon>Leptospirales</taxon>
        <taxon>Leptospiraceae</taxon>
        <taxon>Leptospira</taxon>
    </lineage>
</organism>
<dbReference type="RefSeq" id="WP_004498742.1">
    <property type="nucleotide sequence ID" value="NZ_AFLV02000009.1"/>
</dbReference>
<dbReference type="GeneID" id="61113176"/>
<dbReference type="InterPro" id="IPR027613">
    <property type="entry name" value="O_ant_LIC13510"/>
</dbReference>
<evidence type="ECO:0000313" key="1">
    <source>
        <dbReference type="EMBL" id="EKR66045.1"/>
    </source>
</evidence>
<dbReference type="AlphaFoldDB" id="A0A828Z8V8"/>
<dbReference type="EMBL" id="AFLV02000009">
    <property type="protein sequence ID" value="EKR66045.1"/>
    <property type="molecule type" value="Genomic_DNA"/>
</dbReference>
<evidence type="ECO:0000313" key="2">
    <source>
        <dbReference type="Proteomes" id="UP000001338"/>
    </source>
</evidence>
<evidence type="ECO:0008006" key="3">
    <source>
        <dbReference type="Google" id="ProtNLM"/>
    </source>
</evidence>
<protein>
    <recommendedName>
        <fullName evidence="3">Surface carbohydrate biosynthesis protein, TIGR04326 family</fullName>
    </recommendedName>
</protein>
<gene>
    <name evidence="1" type="ORF">LEP1GSC036_0853</name>
</gene>
<reference evidence="1 2" key="1">
    <citation type="submission" date="2012-10" db="EMBL/GenBank/DDBJ databases">
        <authorList>
            <person name="Harkins D.M."/>
            <person name="Durkin A.S."/>
            <person name="Brinkac L.M."/>
            <person name="Haft D.H."/>
            <person name="Selengut J.D."/>
            <person name="Sanka R."/>
            <person name="DePew J."/>
            <person name="Purushe J."/>
            <person name="Whelen A.C."/>
            <person name="Vinetz J.M."/>
            <person name="Sutton G.G."/>
            <person name="Nierman W.C."/>
            <person name="Fouts D.E."/>
        </authorList>
    </citation>
    <scope>NUCLEOTIDE SEQUENCE [LARGE SCALE GENOMIC DNA]</scope>
    <source>
        <strain evidence="1 2">2006001853</strain>
    </source>
</reference>
<proteinExistence type="predicted"/>
<dbReference type="Proteomes" id="UP000001338">
    <property type="component" value="Unassembled WGS sequence"/>
</dbReference>
<dbReference type="NCBIfam" id="TIGR04326">
    <property type="entry name" value="O_ant_LIC13510"/>
    <property type="match status" value="1"/>
</dbReference>
<accession>A0A828Z8V8</accession>
<name>A0A828Z8V8_9LEPT</name>
<comment type="caution">
    <text evidence="1">The sequence shown here is derived from an EMBL/GenBank/DDBJ whole genome shotgun (WGS) entry which is preliminary data.</text>
</comment>
<sequence>MFNQSPHQNSILIWDHSVDRNLPDFSGRIYLWRDYSEDPSKARFSIPKYIDQNRIRLRERYNSILFQLGEIRLRNKRIVDWLQIRPGFSYWWMTLIVESNYGKSTFMISVIKLLALEEILDQKDISEIFLHSSDRNLQNVIRKFCKEMKVPFFFLPKKSLGIREIFNLRRIYNHLPYFLKASVAFLRYLSLVWGLRKQNIPEKKVQDSDLIVFDYFFHLRSNSKNVKSFGSNYWTDLVDTLRKAKVKTFWSHIFIPHSIVPNSKEGVDILSDLNQNETEIHGFLEGRIDLVVLLKTVKDYLKIQWIRLFIRDFRLFCKTEILFFDLWPILKRDFLDSLGGSMSIQNLFLFNLIQKNFEKISGPKKGIYLQENQAWERALIYTWKSKNIGPLTGVPHSTVRFWDLRYFSDYRNYIQKSENSLPMPDVVAINGNASWNAYREGKYPEGQMVEVEALRYLKINSEIITKKKLLRIHSSKVKVLILTDYVESVTRLQMQMLVDAIPFLGRDYTFILKSHPACPVQEREFPSLRLKVRHEPITDLLEEVDIAYTSNITSAAIDVYCSGVPVISVLDGTSLNMSPLLGVNDVVFVSTANELSNALESDFEVLVGKENSLFCIDPNLPKWKKLLAID</sequence>